<dbReference type="KEGG" id="pphe:PP2015_2499"/>
<keyword evidence="1" id="KW-0418">Kinase</keyword>
<keyword evidence="2" id="KW-1185">Reference proteome</keyword>
<dbReference type="EMBL" id="CP013187">
    <property type="protein sequence ID" value="ALO42989.1"/>
    <property type="molecule type" value="Genomic_DNA"/>
</dbReference>
<dbReference type="InterPro" id="IPR029016">
    <property type="entry name" value="GAF-like_dom_sf"/>
</dbReference>
<evidence type="ECO:0000313" key="1">
    <source>
        <dbReference type="EMBL" id="ALO42989.1"/>
    </source>
</evidence>
<dbReference type="Proteomes" id="UP000061457">
    <property type="component" value="Chromosome I"/>
</dbReference>
<dbReference type="PATRIC" id="fig|161398.10.peg.2553"/>
<sequence>MAKMISSYLSLSGVTTSPTLVEQALAELDAFLNSEQGTADVAWSYLIPELGEGGSCSLFGQLQDAPFELESYINNNQENNVLLEKLNAIVQFVVDKTQVDWFGIYANTLTPEGEQLLKLAYHGAPSRPLFPLTENFAKISNNVQVALSSKGRVVNDVAEYVAQGGEYYTCDPKVQSEACLPMFDNISGCTGIIDAEAFSTGIFDEQVLAVLVAACIRIPQYLPRS</sequence>
<reference evidence="1 2" key="1">
    <citation type="submission" date="2015-11" db="EMBL/GenBank/DDBJ databases">
        <authorList>
            <person name="Zhang Y."/>
            <person name="Guo Z."/>
        </authorList>
    </citation>
    <scope>NUCLEOTIDE SEQUENCE [LARGE SCALE GENOMIC DNA]</scope>
    <source>
        <strain evidence="1 2">KCTC 12086</strain>
    </source>
</reference>
<dbReference type="AlphaFoldDB" id="A0A0S2K417"/>
<protein>
    <submittedName>
        <fullName evidence="1">Histidine kinase</fullName>
    </submittedName>
</protein>
<dbReference type="GO" id="GO:0016301">
    <property type="term" value="F:kinase activity"/>
    <property type="evidence" value="ECO:0007669"/>
    <property type="project" value="UniProtKB-KW"/>
</dbReference>
<dbReference type="OrthoDB" id="9776599at2"/>
<gene>
    <name evidence="1" type="ORF">PP2015_2499</name>
</gene>
<name>A0A0S2K417_9GAMM</name>
<dbReference type="STRING" id="161398.PP2015_2499"/>
<dbReference type="Gene3D" id="3.30.450.40">
    <property type="match status" value="1"/>
</dbReference>
<organism evidence="1 2">
    <name type="scientific">Pseudoalteromonas phenolica</name>
    <dbReference type="NCBI Taxonomy" id="161398"/>
    <lineage>
        <taxon>Bacteria</taxon>
        <taxon>Pseudomonadati</taxon>
        <taxon>Pseudomonadota</taxon>
        <taxon>Gammaproteobacteria</taxon>
        <taxon>Alteromonadales</taxon>
        <taxon>Pseudoalteromonadaceae</taxon>
        <taxon>Pseudoalteromonas</taxon>
    </lineage>
</organism>
<dbReference type="SUPFAM" id="SSF55781">
    <property type="entry name" value="GAF domain-like"/>
    <property type="match status" value="1"/>
</dbReference>
<accession>A0A0S2K417</accession>
<evidence type="ECO:0000313" key="2">
    <source>
        <dbReference type="Proteomes" id="UP000061457"/>
    </source>
</evidence>
<proteinExistence type="predicted"/>
<keyword evidence="1" id="KW-0808">Transferase</keyword>